<name>A0A1I2YSY6_9SPHI</name>
<feature type="chain" id="PRO_5011756196" description="DUF3887 domain-containing protein" evidence="1">
    <location>
        <begin position="20"/>
        <end position="439"/>
    </location>
</feature>
<proteinExistence type="predicted"/>
<feature type="domain" description="DUF3887" evidence="3">
    <location>
        <begin position="29"/>
        <end position="118"/>
    </location>
</feature>
<evidence type="ECO:0000313" key="5">
    <source>
        <dbReference type="Proteomes" id="UP000199666"/>
    </source>
</evidence>
<evidence type="ECO:0000259" key="2">
    <source>
        <dbReference type="Pfam" id="PF12146"/>
    </source>
</evidence>
<dbReference type="Pfam" id="PF12146">
    <property type="entry name" value="Hydrolase_4"/>
    <property type="match status" value="1"/>
</dbReference>
<dbReference type="STRING" id="414048.SAMN04489864_10863"/>
<dbReference type="InterPro" id="IPR024981">
    <property type="entry name" value="DUF3887"/>
</dbReference>
<dbReference type="InterPro" id="IPR029058">
    <property type="entry name" value="AB_hydrolase_fold"/>
</dbReference>
<dbReference type="PANTHER" id="PTHR43265">
    <property type="entry name" value="ESTERASE ESTD"/>
    <property type="match status" value="1"/>
</dbReference>
<evidence type="ECO:0008006" key="6">
    <source>
        <dbReference type="Google" id="ProtNLM"/>
    </source>
</evidence>
<dbReference type="Gene3D" id="3.10.450.590">
    <property type="match status" value="1"/>
</dbReference>
<accession>A0A1I2YSY6</accession>
<dbReference type="PANTHER" id="PTHR43265:SF1">
    <property type="entry name" value="ESTERASE ESTD"/>
    <property type="match status" value="1"/>
</dbReference>
<protein>
    <recommendedName>
        <fullName evidence="6">DUF3887 domain-containing protein</fullName>
    </recommendedName>
</protein>
<organism evidence="4 5">
    <name type="scientific">Pedobacter insulae</name>
    <dbReference type="NCBI Taxonomy" id="414048"/>
    <lineage>
        <taxon>Bacteria</taxon>
        <taxon>Pseudomonadati</taxon>
        <taxon>Bacteroidota</taxon>
        <taxon>Sphingobacteriia</taxon>
        <taxon>Sphingobacteriales</taxon>
        <taxon>Sphingobacteriaceae</taxon>
        <taxon>Pedobacter</taxon>
    </lineage>
</organism>
<dbReference type="RefSeq" id="WP_090995248.1">
    <property type="nucleotide sequence ID" value="NZ_FOPP01000008.1"/>
</dbReference>
<dbReference type="Gene3D" id="3.40.50.1820">
    <property type="entry name" value="alpha/beta hydrolase"/>
    <property type="match status" value="1"/>
</dbReference>
<dbReference type="EMBL" id="FOPP01000008">
    <property type="protein sequence ID" value="SFH28793.1"/>
    <property type="molecule type" value="Genomic_DNA"/>
</dbReference>
<keyword evidence="5" id="KW-1185">Reference proteome</keyword>
<sequence length="439" mass="48831">MKKIFFLALLFCISQVAFSQNVIGLFNKANNFFYYMEEAKYDSAHMYFDDAEKAKVSPENLKQIWESIKSKLGKVKMLEAVGSRVQGEFFSVTVEGKFENDDQNFILGFNKSEKLVGLYMPPKLATYTPPSYSDTTKYQEKSAYLGSKDQQLAAIVTTPKNVTNFPMVVLVHGSGPSDMDETIGANKPFKDLAIGLAAKGIGSVRYVKRTLLYANQFNKAFTVKEEVIDDAVAAIALAKTINGVDQKNIYLLGHSLGGMLAPQLATLSPSLNGIILAAAPARKLTDIIIEQNKYFFDLAKDTTAAVKKQLDEILIDVERSRLTQLGNMKPDSTIIGLPASYWINLNNYDQIATAKKLNKRILIIQGGNDFQVTQKDFNLWDAALSKKKNVNLQFYPELNHLLAVQTEKGTSAQYKTPANVSEKLIDDIALWIKGKPMSQ</sequence>
<dbReference type="GO" id="GO:0052689">
    <property type="term" value="F:carboxylic ester hydrolase activity"/>
    <property type="evidence" value="ECO:0007669"/>
    <property type="project" value="TreeGrafter"/>
</dbReference>
<reference evidence="4 5" key="1">
    <citation type="submission" date="2016-10" db="EMBL/GenBank/DDBJ databases">
        <authorList>
            <person name="de Groot N.N."/>
        </authorList>
    </citation>
    <scope>NUCLEOTIDE SEQUENCE [LARGE SCALE GENOMIC DNA]</scope>
    <source>
        <strain evidence="4 5">DSM 18684</strain>
    </source>
</reference>
<dbReference type="AlphaFoldDB" id="A0A1I2YSY6"/>
<feature type="signal peptide" evidence="1">
    <location>
        <begin position="1"/>
        <end position="19"/>
    </location>
</feature>
<evidence type="ECO:0000256" key="1">
    <source>
        <dbReference type="SAM" id="SignalP"/>
    </source>
</evidence>
<dbReference type="InterPro" id="IPR053145">
    <property type="entry name" value="AB_hydrolase_Est10"/>
</dbReference>
<dbReference type="SUPFAM" id="SSF53474">
    <property type="entry name" value="alpha/beta-Hydrolases"/>
    <property type="match status" value="1"/>
</dbReference>
<keyword evidence="1" id="KW-0732">Signal</keyword>
<evidence type="ECO:0000313" key="4">
    <source>
        <dbReference type="EMBL" id="SFH28793.1"/>
    </source>
</evidence>
<gene>
    <name evidence="4" type="ORF">SAMN04489864_10863</name>
</gene>
<dbReference type="Pfam" id="PF13026">
    <property type="entry name" value="DUF3887"/>
    <property type="match status" value="1"/>
</dbReference>
<dbReference type="Proteomes" id="UP000199666">
    <property type="component" value="Unassembled WGS sequence"/>
</dbReference>
<dbReference type="OrthoDB" id="9809549at2"/>
<evidence type="ECO:0000259" key="3">
    <source>
        <dbReference type="Pfam" id="PF13026"/>
    </source>
</evidence>
<feature type="domain" description="Serine aminopeptidase S33" evidence="2">
    <location>
        <begin position="225"/>
        <end position="403"/>
    </location>
</feature>
<dbReference type="InterPro" id="IPR022742">
    <property type="entry name" value="Hydrolase_4"/>
</dbReference>